<reference evidence="1 2" key="2">
    <citation type="submission" date="2008-04" db="EMBL/GenBank/DDBJ databases">
        <authorList>
            <person name="Fulton L."/>
            <person name="Clifton S."/>
            <person name="Fulton B."/>
            <person name="Xu J."/>
            <person name="Minx P."/>
            <person name="Pepin K.H."/>
            <person name="Johnson M."/>
            <person name="Thiruvilangam P."/>
            <person name="Bhonagiri V."/>
            <person name="Nash W.E."/>
            <person name="Mardis E.R."/>
            <person name="Wilson R.K."/>
        </authorList>
    </citation>
    <scope>NUCLEOTIDE SEQUENCE [LARGE SCALE GENOMIC DNA]</scope>
    <source>
        <strain evidence="1 2">DSM 17136</strain>
    </source>
</reference>
<comment type="caution">
    <text evidence="1">The sequence shown here is derived from an EMBL/GenBank/DDBJ whole genome shotgun (WGS) entry which is preliminary data.</text>
</comment>
<reference evidence="1 2" key="1">
    <citation type="submission" date="2008-04" db="EMBL/GenBank/DDBJ databases">
        <title>Draft genome sequence of Bacteroides coprocola (DSM 17136).</title>
        <authorList>
            <person name="Sudarsanam P."/>
            <person name="Ley R."/>
            <person name="Guruge J."/>
            <person name="Turnbaugh P.J."/>
            <person name="Mahowald M."/>
            <person name="Liep D."/>
            <person name="Gordon J."/>
        </authorList>
    </citation>
    <scope>NUCLEOTIDE SEQUENCE [LARGE SCALE GENOMIC DNA]</scope>
    <source>
        <strain evidence="1 2">DSM 17136</strain>
    </source>
</reference>
<name>B3JMG0_9BACT</name>
<dbReference type="eggNOG" id="ENOG502ZZY9">
    <property type="taxonomic scope" value="Bacteria"/>
</dbReference>
<accession>B3JMG0</accession>
<gene>
    <name evidence="1" type="ORF">BACCOP_03099</name>
</gene>
<dbReference type="HOGENOM" id="CLU_1400014_0_0_10"/>
<evidence type="ECO:0000313" key="1">
    <source>
        <dbReference type="EMBL" id="EDU99834.1"/>
    </source>
</evidence>
<evidence type="ECO:0000313" key="2">
    <source>
        <dbReference type="Proteomes" id="UP000003146"/>
    </source>
</evidence>
<sequence length="223" mass="26684">MYYISFVYLKSFKELSLISKLPFVSESVCKGKRFFLNHQIFSKFFFEKIFQRSETGTASPSRSLSTAKVRYKATPEKPETSRSLCQCFTAFLSRKRVQNYALFRKLQLLHDFFLTVFQSFFVKRWKTGMLCGIFFQHSQKEDENIHNNIYCAGGRMRAKKNTPHYPQKATRRQNNAFSSSKQRHLFTKNTPSFLKITAYFFQHNEQTDYQYRRKCTKRHCFFK</sequence>
<organism evidence="1 2">
    <name type="scientific">Phocaeicola coprocola DSM 17136</name>
    <dbReference type="NCBI Taxonomy" id="470145"/>
    <lineage>
        <taxon>Bacteria</taxon>
        <taxon>Pseudomonadati</taxon>
        <taxon>Bacteroidota</taxon>
        <taxon>Bacteroidia</taxon>
        <taxon>Bacteroidales</taxon>
        <taxon>Bacteroidaceae</taxon>
        <taxon>Phocaeicola</taxon>
    </lineage>
</organism>
<proteinExistence type="predicted"/>
<dbReference type="AlphaFoldDB" id="B3JMG0"/>
<dbReference type="Proteomes" id="UP000003146">
    <property type="component" value="Unassembled WGS sequence"/>
</dbReference>
<dbReference type="EMBL" id="ABIY02000114">
    <property type="protein sequence ID" value="EDU99834.1"/>
    <property type="molecule type" value="Genomic_DNA"/>
</dbReference>
<protein>
    <submittedName>
        <fullName evidence="1">Uncharacterized protein</fullName>
    </submittedName>
</protein>